<dbReference type="Pfam" id="PF19493">
    <property type="entry name" value="Trypco1"/>
    <property type="match status" value="1"/>
</dbReference>
<organism evidence="3 4">
    <name type="scientific">Pelomonas candidula</name>
    <dbReference type="NCBI Taxonomy" id="3299025"/>
    <lineage>
        <taxon>Bacteria</taxon>
        <taxon>Pseudomonadati</taxon>
        <taxon>Pseudomonadota</taxon>
        <taxon>Betaproteobacteria</taxon>
        <taxon>Burkholderiales</taxon>
        <taxon>Sphaerotilaceae</taxon>
        <taxon>Roseateles</taxon>
    </lineage>
</organism>
<feature type="domain" description="Trypsin-co-occurring" evidence="2">
    <location>
        <begin position="11"/>
        <end position="125"/>
    </location>
</feature>
<keyword evidence="4" id="KW-1185">Reference proteome</keyword>
<gene>
    <name evidence="3" type="ORF">ACG04R_16805</name>
</gene>
<evidence type="ECO:0000313" key="4">
    <source>
        <dbReference type="Proteomes" id="UP001606134"/>
    </source>
</evidence>
<evidence type="ECO:0000259" key="2">
    <source>
        <dbReference type="Pfam" id="PF19493"/>
    </source>
</evidence>
<comment type="caution">
    <text evidence="3">The sequence shown here is derived from an EMBL/GenBank/DDBJ whole genome shotgun (WGS) entry which is preliminary data.</text>
</comment>
<evidence type="ECO:0000313" key="3">
    <source>
        <dbReference type="EMBL" id="MFG6488350.1"/>
    </source>
</evidence>
<proteinExistence type="predicted"/>
<dbReference type="EMBL" id="JBIGIC010000008">
    <property type="protein sequence ID" value="MFG6488350.1"/>
    <property type="molecule type" value="Genomic_DNA"/>
</dbReference>
<protein>
    <submittedName>
        <fullName evidence="3">CU044_2847 family protein</fullName>
    </submittedName>
</protein>
<dbReference type="NCBIfam" id="NF041216">
    <property type="entry name" value="CU044_2847_fam"/>
    <property type="match status" value="1"/>
</dbReference>
<feature type="region of interest" description="Disordered" evidence="1">
    <location>
        <begin position="37"/>
        <end position="59"/>
    </location>
</feature>
<accession>A0ABW7HEU7</accession>
<dbReference type="InterPro" id="IPR045794">
    <property type="entry name" value="Trypco1"/>
</dbReference>
<dbReference type="Proteomes" id="UP001606134">
    <property type="component" value="Unassembled WGS sequence"/>
</dbReference>
<name>A0ABW7HEU7_9BURK</name>
<sequence length="129" mass="12854">MSELRPVTMGGRTVWIESDEVVPAPVASAPARVTVAPADANQPALTRTSSGGGATAPASVPGATELAQIGPTLEAVLEPIKASCLTLPGLSEVSVEVSLGFKGTVGFFVAKGEANGAVKVTAKWSPGKG</sequence>
<evidence type="ECO:0000256" key="1">
    <source>
        <dbReference type="SAM" id="MobiDB-lite"/>
    </source>
</evidence>
<reference evidence="3 4" key="1">
    <citation type="submission" date="2024-08" db="EMBL/GenBank/DDBJ databases">
        <authorList>
            <person name="Lu H."/>
        </authorList>
    </citation>
    <scope>NUCLEOTIDE SEQUENCE [LARGE SCALE GENOMIC DNA]</scope>
    <source>
        <strain evidence="3 4">BYS78W</strain>
    </source>
</reference>
<dbReference type="RefSeq" id="WP_394413081.1">
    <property type="nucleotide sequence ID" value="NZ_JBIGIC010000008.1"/>
</dbReference>